<dbReference type="Gene3D" id="3.10.20.90">
    <property type="entry name" value="Phosphatidylinositol 3-kinase Catalytic Subunit, Chain A, domain 1"/>
    <property type="match status" value="2"/>
</dbReference>
<gene>
    <name evidence="2" type="ORF">FPE_LOCUS5555</name>
</gene>
<dbReference type="EMBL" id="OU503038">
    <property type="protein sequence ID" value="CAI9758125.1"/>
    <property type="molecule type" value="Genomic_DNA"/>
</dbReference>
<dbReference type="InterPro" id="IPR029071">
    <property type="entry name" value="Ubiquitin-like_domsf"/>
</dbReference>
<dbReference type="Pfam" id="PF00240">
    <property type="entry name" value="ubiquitin"/>
    <property type="match status" value="2"/>
</dbReference>
<reference evidence="2" key="1">
    <citation type="submission" date="2023-05" db="EMBL/GenBank/DDBJ databases">
        <authorList>
            <person name="Huff M."/>
        </authorList>
    </citation>
    <scope>NUCLEOTIDE SEQUENCE</scope>
</reference>
<evidence type="ECO:0000313" key="2">
    <source>
        <dbReference type="EMBL" id="CAI9758125.1"/>
    </source>
</evidence>
<dbReference type="InterPro" id="IPR000626">
    <property type="entry name" value="Ubiquitin-like_dom"/>
</dbReference>
<dbReference type="PANTHER" id="PTHR10621">
    <property type="entry name" value="UV EXCISION REPAIR PROTEIN RAD23"/>
    <property type="match status" value="1"/>
</dbReference>
<evidence type="ECO:0000313" key="3">
    <source>
        <dbReference type="Proteomes" id="UP000834106"/>
    </source>
</evidence>
<dbReference type="CDD" id="cd17039">
    <property type="entry name" value="Ubl_ubiquitin_like"/>
    <property type="match status" value="1"/>
</dbReference>
<dbReference type="GO" id="GO:0070628">
    <property type="term" value="F:proteasome binding"/>
    <property type="evidence" value="ECO:0007669"/>
    <property type="project" value="TreeGrafter"/>
</dbReference>
<dbReference type="SUPFAM" id="SSF54236">
    <property type="entry name" value="Ubiquitin-like"/>
    <property type="match status" value="2"/>
</dbReference>
<keyword evidence="3" id="KW-1185">Reference proteome</keyword>
<feature type="domain" description="Ubiquitin-like" evidence="1">
    <location>
        <begin position="80"/>
        <end position="156"/>
    </location>
</feature>
<proteinExistence type="predicted"/>
<dbReference type="GO" id="GO:0005654">
    <property type="term" value="C:nucleoplasm"/>
    <property type="evidence" value="ECO:0007669"/>
    <property type="project" value="TreeGrafter"/>
</dbReference>
<dbReference type="Proteomes" id="UP000834106">
    <property type="component" value="Chromosome 3"/>
</dbReference>
<sequence>MDIHLHPSRGIPFSIEVGYFDTVMEIKEKIRKVKGIPISLQTLVFKGNVLQNQLNVHYSDILDQSHIQLLIAGEFSRTKIQLLVNILGSDCLLVLEMDVKETIQTLKEIIHRIKGIPVTRLVIHANGIELQDSKSLQDCELRHKSKVDVSFRLSSTTTSSGNVGSGPRKLKINALTRCELKRSYRK</sequence>
<dbReference type="SMART" id="SM00213">
    <property type="entry name" value="UBQ"/>
    <property type="match status" value="2"/>
</dbReference>
<accession>A0AAD2DNC6</accession>
<dbReference type="PANTHER" id="PTHR10621:SF38">
    <property type="entry name" value="UBIQUITIN DOMAIN-CONTAINING PROTEIN 7SL RNA1-RELATED"/>
    <property type="match status" value="1"/>
</dbReference>
<name>A0AAD2DNC6_9LAMI</name>
<organism evidence="2 3">
    <name type="scientific">Fraxinus pennsylvanica</name>
    <dbReference type="NCBI Taxonomy" id="56036"/>
    <lineage>
        <taxon>Eukaryota</taxon>
        <taxon>Viridiplantae</taxon>
        <taxon>Streptophyta</taxon>
        <taxon>Embryophyta</taxon>
        <taxon>Tracheophyta</taxon>
        <taxon>Spermatophyta</taxon>
        <taxon>Magnoliopsida</taxon>
        <taxon>eudicotyledons</taxon>
        <taxon>Gunneridae</taxon>
        <taxon>Pentapetalae</taxon>
        <taxon>asterids</taxon>
        <taxon>lamiids</taxon>
        <taxon>Lamiales</taxon>
        <taxon>Oleaceae</taxon>
        <taxon>Oleeae</taxon>
        <taxon>Fraxinus</taxon>
    </lineage>
</organism>
<dbReference type="AlphaFoldDB" id="A0AAD2DNC6"/>
<dbReference type="GO" id="GO:0031593">
    <property type="term" value="F:polyubiquitin modification-dependent protein binding"/>
    <property type="evidence" value="ECO:0007669"/>
    <property type="project" value="TreeGrafter"/>
</dbReference>
<protein>
    <recommendedName>
        <fullName evidence="1">Ubiquitin-like domain-containing protein</fullName>
    </recommendedName>
</protein>
<dbReference type="GO" id="GO:0043161">
    <property type="term" value="P:proteasome-mediated ubiquitin-dependent protein catabolic process"/>
    <property type="evidence" value="ECO:0007669"/>
    <property type="project" value="TreeGrafter"/>
</dbReference>
<dbReference type="GO" id="GO:0043130">
    <property type="term" value="F:ubiquitin binding"/>
    <property type="evidence" value="ECO:0007669"/>
    <property type="project" value="TreeGrafter"/>
</dbReference>
<evidence type="ECO:0000259" key="1">
    <source>
        <dbReference type="PROSITE" id="PS50053"/>
    </source>
</evidence>
<feature type="domain" description="Ubiquitin-like" evidence="1">
    <location>
        <begin position="1"/>
        <end position="71"/>
    </location>
</feature>
<dbReference type="GO" id="GO:0005829">
    <property type="term" value="C:cytosol"/>
    <property type="evidence" value="ECO:0007669"/>
    <property type="project" value="TreeGrafter"/>
</dbReference>
<dbReference type="PROSITE" id="PS50053">
    <property type="entry name" value="UBIQUITIN_2"/>
    <property type="match status" value="2"/>
</dbReference>